<dbReference type="CDD" id="cd05233">
    <property type="entry name" value="SDR_c"/>
    <property type="match status" value="1"/>
</dbReference>
<dbReference type="Proteomes" id="UP001501094">
    <property type="component" value="Unassembled WGS sequence"/>
</dbReference>
<comment type="caution">
    <text evidence="6">The sequence shown here is derived from an EMBL/GenBank/DDBJ whole genome shotgun (WGS) entry which is preliminary data.</text>
</comment>
<reference evidence="6 7" key="1">
    <citation type="journal article" date="2019" name="Int. J. Syst. Evol. Microbiol.">
        <title>The Global Catalogue of Microorganisms (GCM) 10K type strain sequencing project: providing services to taxonomists for standard genome sequencing and annotation.</title>
        <authorList>
            <consortium name="The Broad Institute Genomics Platform"/>
            <consortium name="The Broad Institute Genome Sequencing Center for Infectious Disease"/>
            <person name="Wu L."/>
            <person name="Ma J."/>
        </authorList>
    </citation>
    <scope>NUCLEOTIDE SEQUENCE [LARGE SCALE GENOMIC DNA]</scope>
    <source>
        <strain evidence="6 7">JCM 14326</strain>
    </source>
</reference>
<evidence type="ECO:0000259" key="5">
    <source>
        <dbReference type="SMART" id="SM00822"/>
    </source>
</evidence>
<dbReference type="PANTHER" id="PTHR42760:SF37">
    <property type="entry name" value="CLAVALDEHYDE DEHYDROGENASE"/>
    <property type="match status" value="1"/>
</dbReference>
<dbReference type="EMBL" id="BAAANL010000008">
    <property type="protein sequence ID" value="GAA1873441.1"/>
    <property type="molecule type" value="Genomic_DNA"/>
</dbReference>
<keyword evidence="7" id="KW-1185">Reference proteome</keyword>
<gene>
    <name evidence="6" type="ORF">GCM10009751_36170</name>
</gene>
<proteinExistence type="inferred from homology"/>
<dbReference type="PRINTS" id="PR00081">
    <property type="entry name" value="GDHRDH"/>
</dbReference>
<organism evidence="6 7">
    <name type="scientific">Myceligenerans crystallogenes</name>
    <dbReference type="NCBI Taxonomy" id="316335"/>
    <lineage>
        <taxon>Bacteria</taxon>
        <taxon>Bacillati</taxon>
        <taxon>Actinomycetota</taxon>
        <taxon>Actinomycetes</taxon>
        <taxon>Micrococcales</taxon>
        <taxon>Promicromonosporaceae</taxon>
        <taxon>Myceligenerans</taxon>
    </lineage>
</organism>
<dbReference type="PANTHER" id="PTHR42760">
    <property type="entry name" value="SHORT-CHAIN DEHYDROGENASES/REDUCTASES FAMILY MEMBER"/>
    <property type="match status" value="1"/>
</dbReference>
<dbReference type="Gene3D" id="3.40.50.720">
    <property type="entry name" value="NAD(P)-binding Rossmann-like Domain"/>
    <property type="match status" value="1"/>
</dbReference>
<dbReference type="RefSeq" id="WP_344105674.1">
    <property type="nucleotide sequence ID" value="NZ_BAAANL010000008.1"/>
</dbReference>
<keyword evidence="2" id="KW-0560">Oxidoreductase</keyword>
<evidence type="ECO:0000256" key="1">
    <source>
        <dbReference type="ARBA" id="ARBA00006484"/>
    </source>
</evidence>
<dbReference type="SMART" id="SM00822">
    <property type="entry name" value="PKS_KR"/>
    <property type="match status" value="1"/>
</dbReference>
<evidence type="ECO:0000256" key="4">
    <source>
        <dbReference type="SAM" id="MobiDB-lite"/>
    </source>
</evidence>
<feature type="region of interest" description="Disordered" evidence="4">
    <location>
        <begin position="1"/>
        <end position="34"/>
    </location>
</feature>
<dbReference type="InterPro" id="IPR002347">
    <property type="entry name" value="SDR_fam"/>
</dbReference>
<feature type="domain" description="Ketoreductase" evidence="5">
    <location>
        <begin position="43"/>
        <end position="227"/>
    </location>
</feature>
<dbReference type="InterPro" id="IPR036291">
    <property type="entry name" value="NAD(P)-bd_dom_sf"/>
</dbReference>
<comment type="similarity">
    <text evidence="1 3">Belongs to the short-chain dehydrogenases/reductases (SDR) family.</text>
</comment>
<evidence type="ECO:0000313" key="7">
    <source>
        <dbReference type="Proteomes" id="UP001501094"/>
    </source>
</evidence>
<accession>A0ABN2NKM6</accession>
<dbReference type="Pfam" id="PF00106">
    <property type="entry name" value="adh_short"/>
    <property type="match status" value="1"/>
</dbReference>
<dbReference type="PRINTS" id="PR00080">
    <property type="entry name" value="SDRFAMILY"/>
</dbReference>
<dbReference type="SUPFAM" id="SSF51735">
    <property type="entry name" value="NAD(P)-binding Rossmann-fold domains"/>
    <property type="match status" value="1"/>
</dbReference>
<dbReference type="InterPro" id="IPR057326">
    <property type="entry name" value="KR_dom"/>
</dbReference>
<name>A0ABN2NKM6_9MICO</name>
<feature type="compositionally biased region" description="Low complexity" evidence="4">
    <location>
        <begin position="9"/>
        <end position="32"/>
    </location>
</feature>
<evidence type="ECO:0000256" key="3">
    <source>
        <dbReference type="RuleBase" id="RU000363"/>
    </source>
</evidence>
<evidence type="ECO:0000313" key="6">
    <source>
        <dbReference type="EMBL" id="GAA1873441.1"/>
    </source>
</evidence>
<evidence type="ECO:0000256" key="2">
    <source>
        <dbReference type="ARBA" id="ARBA00023002"/>
    </source>
</evidence>
<protein>
    <recommendedName>
        <fullName evidence="5">Ketoreductase domain-containing protein</fullName>
    </recommendedName>
</protein>
<sequence length="324" mass="33439">MPDEARPSQPAQGAGSVPGAAPAPAGLPTQGAVPGGRVVAPARTALVTGASRGIGREIALALGRAGCDVALLARDVSRLAEVAEQLRELGRRVVVVPCDVTSEADVRAAVEQVEAAPADGGLGSVDLLVNNAGRLEPEAPLWTADPDEWWATFEVNVRGAFLLDRYVVPGMIARGGGRIVDLASGASTHEGPAGHSAYNASKTALVRLGAALHAEGFAQGLRVFEVAPGVVRTEMSTALAIHAHRTEWTPPARVTDLVDAIAAGTLDACSGWLVRATHDTPESLRELAADAAARNVVPATARRRLRVLPAETASDPLAETFTGR</sequence>